<protein>
    <submittedName>
        <fullName evidence="1">DUF6261 family protein</fullName>
    </submittedName>
</protein>
<gene>
    <name evidence="1" type="ORF">MUN53_13325</name>
</gene>
<dbReference type="RefSeq" id="WP_243325975.1">
    <property type="nucleotide sequence ID" value="NZ_JAKZMM010000037.1"/>
</dbReference>
<dbReference type="Proteomes" id="UP001165444">
    <property type="component" value="Unassembled WGS sequence"/>
</dbReference>
<reference evidence="1 2" key="1">
    <citation type="submission" date="2022-03" db="EMBL/GenBank/DDBJ databases">
        <title>Parabacteroides sp. nov. isolated from swine feces.</title>
        <authorList>
            <person name="Bak J.E."/>
        </authorList>
    </citation>
    <scope>NUCLEOTIDE SEQUENCE [LARGE SCALE GENOMIC DNA]</scope>
    <source>
        <strain evidence="1 2">AGMB00274</strain>
    </source>
</reference>
<comment type="caution">
    <text evidence="1">The sequence shown here is derived from an EMBL/GenBank/DDBJ whole genome shotgun (WGS) entry which is preliminary data.</text>
</comment>
<dbReference type="Pfam" id="PF19775">
    <property type="entry name" value="DUF6261"/>
    <property type="match status" value="1"/>
</dbReference>
<accession>A0ABT0C3J6</accession>
<evidence type="ECO:0000313" key="2">
    <source>
        <dbReference type="Proteomes" id="UP001165444"/>
    </source>
</evidence>
<dbReference type="EMBL" id="JAKZMM010000037">
    <property type="protein sequence ID" value="MCJ2381577.1"/>
    <property type="molecule type" value="Genomic_DNA"/>
</dbReference>
<evidence type="ECO:0000313" key="1">
    <source>
        <dbReference type="EMBL" id="MCJ2381577.1"/>
    </source>
</evidence>
<name>A0ABT0C3J6_9BACT</name>
<dbReference type="InterPro" id="IPR046228">
    <property type="entry name" value="DUF6261"/>
</dbReference>
<organism evidence="1 2">
    <name type="scientific">Parabacteroides faecalis</name>
    <dbReference type="NCBI Taxonomy" id="2924040"/>
    <lineage>
        <taxon>Bacteria</taxon>
        <taxon>Pseudomonadati</taxon>
        <taxon>Bacteroidota</taxon>
        <taxon>Bacteroidia</taxon>
        <taxon>Bacteroidales</taxon>
        <taxon>Tannerellaceae</taxon>
        <taxon>Parabacteroides</taxon>
    </lineage>
</organism>
<sequence>MKSIVKIQAMGLEKLNNAEFANFMSRFSDLVNTTGTKEEAPETSALGFEVADFLVFEEDRSTLTDIVSRSRISLQTEDMGSLDKERDSWVLFLFSVLRTEKGSPIATRRQAANTLYKLLYPYAQCYRLPNQQETAQIDGLLLDMKKEENASLVELLGLEEVITGLEETNGMYAELTQQRTHDQAALQLEESKVVRNRMGEYYDYMVNVTFANSICYPSEIIDTFIKDLNALIDETRALYNQRIAQAKANKKE</sequence>
<keyword evidence="2" id="KW-1185">Reference proteome</keyword>
<proteinExistence type="predicted"/>